<evidence type="ECO:0000313" key="4">
    <source>
        <dbReference type="Proteomes" id="UP000295468"/>
    </source>
</evidence>
<evidence type="ECO:0000259" key="2">
    <source>
        <dbReference type="PROSITE" id="PS50930"/>
    </source>
</evidence>
<dbReference type="Gene3D" id="2.40.50.1020">
    <property type="entry name" value="LytTr DNA-binding domain"/>
    <property type="match status" value="1"/>
</dbReference>
<protein>
    <submittedName>
        <fullName evidence="3">LytTr DNA-binding domain-containing protein</fullName>
    </submittedName>
</protein>
<gene>
    <name evidence="3" type="ORF">CLV82_0973</name>
</gene>
<dbReference type="InterPro" id="IPR046947">
    <property type="entry name" value="LytR-like"/>
</dbReference>
<dbReference type="Proteomes" id="UP000295468">
    <property type="component" value="Unassembled WGS sequence"/>
</dbReference>
<accession>A0A4R6TPB8</accession>
<dbReference type="OrthoDB" id="2962330at2"/>
<dbReference type="AlphaFoldDB" id="A0A4R6TPB8"/>
<name>A0A4R6TPB8_9FLAO</name>
<keyword evidence="1" id="KW-1133">Transmembrane helix</keyword>
<keyword evidence="3" id="KW-0238">DNA-binding</keyword>
<dbReference type="PROSITE" id="PS50930">
    <property type="entry name" value="HTH_LYTTR"/>
    <property type="match status" value="1"/>
</dbReference>
<comment type="caution">
    <text evidence="3">The sequence shown here is derived from an EMBL/GenBank/DDBJ whole genome shotgun (WGS) entry which is preliminary data.</text>
</comment>
<evidence type="ECO:0000256" key="1">
    <source>
        <dbReference type="SAM" id="Phobius"/>
    </source>
</evidence>
<dbReference type="EMBL" id="SNYI01000001">
    <property type="protein sequence ID" value="TDQ33135.1"/>
    <property type="molecule type" value="Genomic_DNA"/>
</dbReference>
<feature type="transmembrane region" description="Helical" evidence="1">
    <location>
        <begin position="46"/>
        <end position="67"/>
    </location>
</feature>
<dbReference type="Pfam" id="PF04397">
    <property type="entry name" value="LytTR"/>
    <property type="match status" value="1"/>
</dbReference>
<feature type="transmembrane region" description="Helical" evidence="1">
    <location>
        <begin position="74"/>
        <end position="99"/>
    </location>
</feature>
<organism evidence="3 4">
    <name type="scientific">Zeaxanthinibacter enoshimensis</name>
    <dbReference type="NCBI Taxonomy" id="392009"/>
    <lineage>
        <taxon>Bacteria</taxon>
        <taxon>Pseudomonadati</taxon>
        <taxon>Bacteroidota</taxon>
        <taxon>Flavobacteriia</taxon>
        <taxon>Flavobacteriales</taxon>
        <taxon>Flavobacteriaceae</taxon>
        <taxon>Zeaxanthinibacter</taxon>
    </lineage>
</organism>
<reference evidence="3 4" key="1">
    <citation type="submission" date="2019-03" db="EMBL/GenBank/DDBJ databases">
        <title>Genomic Encyclopedia of Archaeal and Bacterial Type Strains, Phase II (KMG-II): from individual species to whole genera.</title>
        <authorList>
            <person name="Goeker M."/>
        </authorList>
    </citation>
    <scope>NUCLEOTIDE SEQUENCE [LARGE SCALE GENOMIC DNA]</scope>
    <source>
        <strain evidence="3 4">DSM 18435</strain>
    </source>
</reference>
<dbReference type="InterPro" id="IPR007492">
    <property type="entry name" value="LytTR_DNA-bd_dom"/>
</dbReference>
<keyword evidence="1" id="KW-0472">Membrane</keyword>
<feature type="transmembrane region" description="Helical" evidence="1">
    <location>
        <begin position="119"/>
        <end position="136"/>
    </location>
</feature>
<feature type="domain" description="HTH LytTR-type" evidence="2">
    <location>
        <begin position="153"/>
        <end position="256"/>
    </location>
</feature>
<dbReference type="GO" id="GO:0003677">
    <property type="term" value="F:DNA binding"/>
    <property type="evidence" value="ECO:0007669"/>
    <property type="project" value="UniProtKB-KW"/>
</dbReference>
<dbReference type="PANTHER" id="PTHR37299:SF1">
    <property type="entry name" value="STAGE 0 SPORULATION PROTEIN A HOMOLOG"/>
    <property type="match status" value="1"/>
</dbReference>
<dbReference type="PANTHER" id="PTHR37299">
    <property type="entry name" value="TRANSCRIPTIONAL REGULATOR-RELATED"/>
    <property type="match status" value="1"/>
</dbReference>
<keyword evidence="4" id="KW-1185">Reference proteome</keyword>
<dbReference type="SMART" id="SM00850">
    <property type="entry name" value="LytTR"/>
    <property type="match status" value="1"/>
</dbReference>
<proteinExistence type="predicted"/>
<keyword evidence="1" id="KW-0812">Transmembrane</keyword>
<dbReference type="RefSeq" id="WP_133643144.1">
    <property type="nucleotide sequence ID" value="NZ_SNYI01000001.1"/>
</dbReference>
<sequence length="256" mass="29059">MAIDMQQNPWSRWLLVLVAGLVLLVFAKDSLEAALEGYAFYWSESLLFGSFWLLFIPLLSLNGWVAYYKEPRLYLVYALVFSLLHLLLFASIVTIFSNLFMDHPFGMGDVLRGSGPENGAIALLIYGLGNFFFRMFREQRAKASRLSSANNSIRVTKSGRHIVLSPSTVLYVCTDAPYISITTTQGTYLHSCSLQSFMDSYGGQQFVRIHKSSIVNTEYVKSYVSRGNGDYDVTLQDGTELRLSRNYAKEFFRKFS</sequence>
<dbReference type="GO" id="GO:0000156">
    <property type="term" value="F:phosphorelay response regulator activity"/>
    <property type="evidence" value="ECO:0007669"/>
    <property type="project" value="InterPro"/>
</dbReference>
<evidence type="ECO:0000313" key="3">
    <source>
        <dbReference type="EMBL" id="TDQ33135.1"/>
    </source>
</evidence>